<sequence>MKKMKKLPFVLYVICVLLPWQAYANDFTIAVSIAPEIEFVQEVVGERAKIVCVIPEGGSPASYAPSPKELVGIREAKLYFTIGVFAEKLNILGMLPESLRVVPLHEEAAKKYPELSIGASRDPHIWLSPRRVMAMVQKIAEEVSGVDPEHGAEYYLNAQKYIEKLQKTDTEIKGMFTTGSRKIFIAFHPAFGYFADDYGLDMYALEKHGKEAGVKYLQELIDIAKKNNVKAIFYQKQTASRQVQAFAREIGGKAVMLNPLAKNYADNLLQLAKTMQENM</sequence>
<comment type="similarity">
    <text evidence="1">Belongs to the bacterial solute-binding protein 9 family.</text>
</comment>
<dbReference type="Pfam" id="PF01297">
    <property type="entry name" value="ZnuA"/>
    <property type="match status" value="1"/>
</dbReference>
<gene>
    <name evidence="5" type="ORF">JBF11_06665</name>
</gene>
<dbReference type="RefSeq" id="WP_334314717.1">
    <property type="nucleotide sequence ID" value="NZ_CP065938.1"/>
</dbReference>
<dbReference type="InterPro" id="IPR006127">
    <property type="entry name" value="ZnuA-like"/>
</dbReference>
<dbReference type="PANTHER" id="PTHR42953:SF3">
    <property type="entry name" value="HIGH-AFFINITY ZINC UPTAKE SYSTEM PROTEIN ZNUA"/>
    <property type="match status" value="1"/>
</dbReference>
<dbReference type="SUPFAM" id="SSF53807">
    <property type="entry name" value="Helical backbone' metal receptor"/>
    <property type="match status" value="1"/>
</dbReference>
<organism evidence="5 6">
    <name type="scientific">Taurinivorans muris</name>
    <dbReference type="NCBI Taxonomy" id="2787751"/>
    <lineage>
        <taxon>Bacteria</taxon>
        <taxon>Pseudomonadati</taxon>
        <taxon>Thermodesulfobacteriota</taxon>
        <taxon>Desulfovibrionia</taxon>
        <taxon>Desulfovibrionales</taxon>
        <taxon>Desulfovibrionaceae</taxon>
        <taxon>Taurinivorans</taxon>
    </lineage>
</organism>
<evidence type="ECO:0000256" key="4">
    <source>
        <dbReference type="SAM" id="SignalP"/>
    </source>
</evidence>
<feature type="chain" id="PRO_5045228890" evidence="4">
    <location>
        <begin position="25"/>
        <end position="279"/>
    </location>
</feature>
<name>A0ABY5Y0V0_9BACT</name>
<evidence type="ECO:0000256" key="1">
    <source>
        <dbReference type="ARBA" id="ARBA00011028"/>
    </source>
</evidence>
<feature type="signal peptide" evidence="4">
    <location>
        <begin position="1"/>
        <end position="24"/>
    </location>
</feature>
<reference evidence="5" key="1">
    <citation type="submission" date="2020-12" db="EMBL/GenBank/DDBJ databases">
        <title>Taurinivorans muris gen. nov., sp. nov., fundamental and realized metabolic niche of a ubiquitous sulfidogenic bacterium in the murine intestine.</title>
        <authorList>
            <person name="Ye H."/>
            <person name="Hanson B.T."/>
            <person name="Loy A."/>
        </authorList>
    </citation>
    <scope>NUCLEOTIDE SEQUENCE</scope>
    <source>
        <strain evidence="5">LT0009</strain>
    </source>
</reference>
<accession>A0ABY5Y0V0</accession>
<keyword evidence="3 4" id="KW-0732">Signal</keyword>
<evidence type="ECO:0000313" key="6">
    <source>
        <dbReference type="Proteomes" id="UP001058120"/>
    </source>
</evidence>
<dbReference type="Gene3D" id="3.40.50.1980">
    <property type="entry name" value="Nitrogenase molybdenum iron protein domain"/>
    <property type="match status" value="2"/>
</dbReference>
<proteinExistence type="inferred from homology"/>
<evidence type="ECO:0000313" key="5">
    <source>
        <dbReference type="EMBL" id="UWX05151.1"/>
    </source>
</evidence>
<dbReference type="PANTHER" id="PTHR42953">
    <property type="entry name" value="HIGH-AFFINITY ZINC UPTAKE SYSTEM PROTEIN ZNUA-RELATED"/>
    <property type="match status" value="1"/>
</dbReference>
<evidence type="ECO:0000256" key="3">
    <source>
        <dbReference type="ARBA" id="ARBA00022729"/>
    </source>
</evidence>
<dbReference type="InterPro" id="IPR050492">
    <property type="entry name" value="Bact_metal-bind_prot9"/>
</dbReference>
<protein>
    <submittedName>
        <fullName evidence="5">Zinc ABC transporter substrate-binding protein</fullName>
    </submittedName>
</protein>
<dbReference type="EMBL" id="CP065938">
    <property type="protein sequence ID" value="UWX05151.1"/>
    <property type="molecule type" value="Genomic_DNA"/>
</dbReference>
<keyword evidence="6" id="KW-1185">Reference proteome</keyword>
<keyword evidence="2" id="KW-0813">Transport</keyword>
<evidence type="ECO:0000256" key="2">
    <source>
        <dbReference type="ARBA" id="ARBA00022448"/>
    </source>
</evidence>
<dbReference type="Proteomes" id="UP001058120">
    <property type="component" value="Chromosome"/>
</dbReference>